<dbReference type="InterPro" id="IPR036061">
    <property type="entry name" value="CheW-like_dom_sf"/>
</dbReference>
<sequence length="497" mass="50716">MAEIDPAPPASMEIALPAHLHTLAALRLPALLGAAAADAAGVETIGIAALQWLARRPDPLLLRPSAACIAAAHAAGLAAPLLGLSPPPPPAGARRMTIRFDDGALNFGREPLDGLAALAATGARLIAEPLPERADAPIDAISFVFTALVPEDADAAALADLFAEFEPHCAIQWAAPAAAADAPAGPLSAPTAPSALPAPAAPSGGGDAPETKLARLIALVDELAIAQSVLIDALGPDRGALAAEIGDAERIQRMLQHAIAELGAAPMDRLLGLDAAGWRWDGPRLELEAVVMTGIAEALAPALAARPGGSASARFEDGGVRLELAPAPAVNEALARAVKAVGGRIESEAPALALRLPRSLSLVDALIVRLGEDRYALPVALMVEALRPAPDALHRIGRDGLMLRFGQAYIPVVALGARLGAPRWEADPGAAVLVVVEGEQGRRALLVDAIDEQRQITVKPIAGGLNRLPGVAGAAIVRGNRVALVVDLPALLREGAD</sequence>
<dbReference type="EC" id="2.7.13.3" evidence="2"/>
<dbReference type="SUPFAM" id="SSF50341">
    <property type="entry name" value="CheW-like"/>
    <property type="match status" value="1"/>
</dbReference>
<evidence type="ECO:0000259" key="4">
    <source>
        <dbReference type="PROSITE" id="PS50851"/>
    </source>
</evidence>
<comment type="catalytic activity">
    <reaction evidence="1">
        <text>ATP + protein L-histidine = ADP + protein N-phospho-L-histidine.</text>
        <dbReference type="EC" id="2.7.13.3"/>
    </reaction>
</comment>
<reference evidence="5" key="1">
    <citation type="journal article" date="2022" name="Toxins">
        <title>Genomic Analysis of Sphingopyxis sp. USTB-05 for Biodegrading Cyanobacterial Hepatotoxins.</title>
        <authorList>
            <person name="Liu C."/>
            <person name="Xu Q."/>
            <person name="Zhao Z."/>
            <person name="Zhang H."/>
            <person name="Liu X."/>
            <person name="Yin C."/>
            <person name="Liu Y."/>
            <person name="Yan H."/>
        </authorList>
    </citation>
    <scope>NUCLEOTIDE SEQUENCE</scope>
    <source>
        <strain evidence="5">NBD5</strain>
    </source>
</reference>
<dbReference type="EMBL" id="CP084930">
    <property type="protein sequence ID" value="USI71914.1"/>
    <property type="molecule type" value="Genomic_DNA"/>
</dbReference>
<dbReference type="SMART" id="SM00260">
    <property type="entry name" value="CheW"/>
    <property type="match status" value="1"/>
</dbReference>
<evidence type="ECO:0000256" key="3">
    <source>
        <dbReference type="SAM" id="MobiDB-lite"/>
    </source>
</evidence>
<accession>A0ABY4X4V0</accession>
<dbReference type="InterPro" id="IPR002545">
    <property type="entry name" value="CheW-lke_dom"/>
</dbReference>
<dbReference type="Pfam" id="PF01584">
    <property type="entry name" value="CheW"/>
    <property type="match status" value="1"/>
</dbReference>
<feature type="compositionally biased region" description="Low complexity" evidence="3">
    <location>
        <begin position="182"/>
        <end position="202"/>
    </location>
</feature>
<dbReference type="PANTHER" id="PTHR43395">
    <property type="entry name" value="SENSOR HISTIDINE KINASE CHEA"/>
    <property type="match status" value="1"/>
</dbReference>
<dbReference type="InterPro" id="IPR051315">
    <property type="entry name" value="Bact_Chemotaxis_CheA"/>
</dbReference>
<dbReference type="Proteomes" id="UP001056937">
    <property type="component" value="Chromosome 1"/>
</dbReference>
<dbReference type="PROSITE" id="PS50851">
    <property type="entry name" value="CHEW"/>
    <property type="match status" value="1"/>
</dbReference>
<name>A0ABY4X4V0_9SPHN</name>
<proteinExistence type="predicted"/>
<evidence type="ECO:0000256" key="1">
    <source>
        <dbReference type="ARBA" id="ARBA00000085"/>
    </source>
</evidence>
<evidence type="ECO:0000313" key="5">
    <source>
        <dbReference type="EMBL" id="USI71914.1"/>
    </source>
</evidence>
<organism evidence="5 6">
    <name type="scientific">Sphingomonas morindae</name>
    <dbReference type="NCBI Taxonomy" id="1541170"/>
    <lineage>
        <taxon>Bacteria</taxon>
        <taxon>Pseudomonadati</taxon>
        <taxon>Pseudomonadota</taxon>
        <taxon>Alphaproteobacteria</taxon>
        <taxon>Sphingomonadales</taxon>
        <taxon>Sphingomonadaceae</taxon>
        <taxon>Sphingomonas</taxon>
    </lineage>
</organism>
<feature type="domain" description="CheW-like" evidence="4">
    <location>
        <begin position="362"/>
        <end position="497"/>
    </location>
</feature>
<dbReference type="Gene3D" id="2.30.30.40">
    <property type="entry name" value="SH3 Domains"/>
    <property type="match status" value="1"/>
</dbReference>
<dbReference type="RefSeq" id="WP_252165723.1">
    <property type="nucleotide sequence ID" value="NZ_CP084930.1"/>
</dbReference>
<protein>
    <recommendedName>
        <fullName evidence="2">histidine kinase</fullName>
        <ecNumber evidence="2">2.7.13.3</ecNumber>
    </recommendedName>
</protein>
<dbReference type="PANTHER" id="PTHR43395:SF8">
    <property type="entry name" value="HISTIDINE KINASE"/>
    <property type="match status" value="1"/>
</dbReference>
<keyword evidence="6" id="KW-1185">Reference proteome</keyword>
<evidence type="ECO:0000313" key="6">
    <source>
        <dbReference type="Proteomes" id="UP001056937"/>
    </source>
</evidence>
<gene>
    <name evidence="5" type="ORF">LHA26_11370</name>
</gene>
<feature type="region of interest" description="Disordered" evidence="3">
    <location>
        <begin position="182"/>
        <end position="207"/>
    </location>
</feature>
<evidence type="ECO:0000256" key="2">
    <source>
        <dbReference type="ARBA" id="ARBA00012438"/>
    </source>
</evidence>